<dbReference type="EC" id="3.1.-.-" evidence="1"/>
<dbReference type="GO" id="GO:0004521">
    <property type="term" value="F:RNA endonuclease activity"/>
    <property type="evidence" value="ECO:0007669"/>
    <property type="project" value="TreeGrafter"/>
</dbReference>
<keyword evidence="1" id="KW-0540">Nuclease</keyword>
<dbReference type="SUPFAM" id="SSF50118">
    <property type="entry name" value="Cell growth inhibitor/plasmid maintenance toxic component"/>
    <property type="match status" value="1"/>
</dbReference>
<sequence length="113" mass="13376">MKQGEIWFVHFIDSESVGHEYKKDRPVLIIQSDNQLRISNIICVIPLSSSLDSKKEDDILVEKDGQNMLYYNSLLKVHHIQSFDRERFIKRIGAVNEDVMNKVKKYLRKHFDL</sequence>
<protein>
    <recommendedName>
        <fullName evidence="1">mRNA interferase</fullName>
        <ecNumber evidence="1">3.1.-.-</ecNumber>
    </recommendedName>
</protein>
<proteinExistence type="inferred from homology"/>
<dbReference type="EMBL" id="MHIF01000019">
    <property type="protein sequence ID" value="OGY48053.1"/>
    <property type="molecule type" value="Genomic_DNA"/>
</dbReference>
<dbReference type="PANTHER" id="PTHR33988">
    <property type="entry name" value="ENDORIBONUCLEASE MAZF-RELATED"/>
    <property type="match status" value="1"/>
</dbReference>
<dbReference type="Proteomes" id="UP000178432">
    <property type="component" value="Unassembled WGS sequence"/>
</dbReference>
<dbReference type="PIRSF" id="PIRSF033490">
    <property type="entry name" value="MazF"/>
    <property type="match status" value="1"/>
</dbReference>
<comment type="function">
    <text evidence="1">Toxic component of a type II toxin-antitoxin (TA) system.</text>
</comment>
<keyword evidence="1" id="KW-0378">Hydrolase</keyword>
<dbReference type="GO" id="GO:0016075">
    <property type="term" value="P:rRNA catabolic process"/>
    <property type="evidence" value="ECO:0007669"/>
    <property type="project" value="TreeGrafter"/>
</dbReference>
<comment type="caution">
    <text evidence="2">The sequence shown here is derived from an EMBL/GenBank/DDBJ whole genome shotgun (WGS) entry which is preliminary data.</text>
</comment>
<evidence type="ECO:0000256" key="1">
    <source>
        <dbReference type="PIRNR" id="PIRNR033490"/>
    </source>
</evidence>
<keyword evidence="1" id="KW-0255">Endonuclease</keyword>
<dbReference type="Gene3D" id="2.30.30.110">
    <property type="match status" value="1"/>
</dbReference>
<dbReference type="GO" id="GO:0016787">
    <property type="term" value="F:hydrolase activity"/>
    <property type="evidence" value="ECO:0007669"/>
    <property type="project" value="UniProtKB-KW"/>
</dbReference>
<evidence type="ECO:0000313" key="2">
    <source>
        <dbReference type="EMBL" id="OGY48053.1"/>
    </source>
</evidence>
<dbReference type="GO" id="GO:0003677">
    <property type="term" value="F:DNA binding"/>
    <property type="evidence" value="ECO:0007669"/>
    <property type="project" value="InterPro"/>
</dbReference>
<dbReference type="InterPro" id="IPR003477">
    <property type="entry name" value="PemK-like"/>
</dbReference>
<reference evidence="2 3" key="1">
    <citation type="journal article" date="2016" name="Nat. Commun.">
        <title>Thousands of microbial genomes shed light on interconnected biogeochemical processes in an aquifer system.</title>
        <authorList>
            <person name="Anantharaman K."/>
            <person name="Brown C.T."/>
            <person name="Hug L.A."/>
            <person name="Sharon I."/>
            <person name="Castelle C.J."/>
            <person name="Probst A.J."/>
            <person name="Thomas B.C."/>
            <person name="Singh A."/>
            <person name="Wilkins M.J."/>
            <person name="Karaoz U."/>
            <person name="Brodie E.L."/>
            <person name="Williams K.H."/>
            <person name="Hubbard S.S."/>
            <person name="Banfield J.F."/>
        </authorList>
    </citation>
    <scope>NUCLEOTIDE SEQUENCE [LARGE SCALE GENOMIC DNA]</scope>
</reference>
<dbReference type="AlphaFoldDB" id="A0A1G1Y6U9"/>
<dbReference type="Pfam" id="PF02452">
    <property type="entry name" value="PemK_toxin"/>
    <property type="match status" value="1"/>
</dbReference>
<dbReference type="GO" id="GO:0006402">
    <property type="term" value="P:mRNA catabolic process"/>
    <property type="evidence" value="ECO:0007669"/>
    <property type="project" value="TreeGrafter"/>
</dbReference>
<name>A0A1G1Y6U9_9BACT</name>
<evidence type="ECO:0000313" key="3">
    <source>
        <dbReference type="Proteomes" id="UP000178432"/>
    </source>
</evidence>
<gene>
    <name evidence="2" type="ORF">A2663_03205</name>
</gene>
<organism evidence="2 3">
    <name type="scientific">Candidatus Buchananbacteria bacterium RIFCSPHIGHO2_01_FULL_46_12</name>
    <dbReference type="NCBI Taxonomy" id="1797536"/>
    <lineage>
        <taxon>Bacteria</taxon>
        <taxon>Candidatus Buchananiibacteriota</taxon>
    </lineage>
</organism>
<accession>A0A1G1Y6U9</accession>
<comment type="similarity">
    <text evidence="1">Belongs to the PemK/MazF family.</text>
</comment>
<dbReference type="InterPro" id="IPR011067">
    <property type="entry name" value="Plasmid_toxin/cell-grow_inhib"/>
</dbReference>